<gene>
    <name evidence="2" type="ORF">EVAR_100830_1</name>
</gene>
<dbReference type="Proteomes" id="UP000299102">
    <property type="component" value="Unassembled WGS sequence"/>
</dbReference>
<reference evidence="2 3" key="1">
    <citation type="journal article" date="2019" name="Commun. Biol.">
        <title>The bagworm genome reveals a unique fibroin gene that provides high tensile strength.</title>
        <authorList>
            <person name="Kono N."/>
            <person name="Nakamura H."/>
            <person name="Ohtoshi R."/>
            <person name="Tomita M."/>
            <person name="Numata K."/>
            <person name="Arakawa K."/>
        </authorList>
    </citation>
    <scope>NUCLEOTIDE SEQUENCE [LARGE SCALE GENOMIC DNA]</scope>
</reference>
<accession>A0A4C1T139</accession>
<keyword evidence="3" id="KW-1185">Reference proteome</keyword>
<evidence type="ECO:0000313" key="3">
    <source>
        <dbReference type="Proteomes" id="UP000299102"/>
    </source>
</evidence>
<proteinExistence type="predicted"/>
<evidence type="ECO:0000313" key="2">
    <source>
        <dbReference type="EMBL" id="GBP08243.1"/>
    </source>
</evidence>
<dbReference type="AlphaFoldDB" id="A0A4C1T139"/>
<feature type="compositionally biased region" description="Basic and acidic residues" evidence="1">
    <location>
        <begin position="9"/>
        <end position="18"/>
    </location>
</feature>
<dbReference type="EMBL" id="BGZK01004308">
    <property type="protein sequence ID" value="GBP08243.1"/>
    <property type="molecule type" value="Genomic_DNA"/>
</dbReference>
<name>A0A4C1T139_EUMVA</name>
<feature type="region of interest" description="Disordered" evidence="1">
    <location>
        <begin position="1"/>
        <end position="24"/>
    </location>
</feature>
<protein>
    <submittedName>
        <fullName evidence="2">Uncharacterized protein</fullName>
    </submittedName>
</protein>
<sequence>MQSSTSEPKVQRGGDKTRGNSPSIDRSFRASFAVKQARAFTFSNLKRAEFEMLDRYRLSKYPRYRYIVFYPLKSGSGLIDKRRKVRLQEVEMILKTIQTEWKQKMNVRSGLTANKQLAGPIGGVIGWNKVTNWKHYSYCIRPRSYG</sequence>
<organism evidence="2 3">
    <name type="scientific">Eumeta variegata</name>
    <name type="common">Bagworm moth</name>
    <name type="synonym">Eumeta japonica</name>
    <dbReference type="NCBI Taxonomy" id="151549"/>
    <lineage>
        <taxon>Eukaryota</taxon>
        <taxon>Metazoa</taxon>
        <taxon>Ecdysozoa</taxon>
        <taxon>Arthropoda</taxon>
        <taxon>Hexapoda</taxon>
        <taxon>Insecta</taxon>
        <taxon>Pterygota</taxon>
        <taxon>Neoptera</taxon>
        <taxon>Endopterygota</taxon>
        <taxon>Lepidoptera</taxon>
        <taxon>Glossata</taxon>
        <taxon>Ditrysia</taxon>
        <taxon>Tineoidea</taxon>
        <taxon>Psychidae</taxon>
        <taxon>Oiketicinae</taxon>
        <taxon>Eumeta</taxon>
    </lineage>
</organism>
<comment type="caution">
    <text evidence="2">The sequence shown here is derived from an EMBL/GenBank/DDBJ whole genome shotgun (WGS) entry which is preliminary data.</text>
</comment>
<evidence type="ECO:0000256" key="1">
    <source>
        <dbReference type="SAM" id="MobiDB-lite"/>
    </source>
</evidence>